<dbReference type="GO" id="GO:0004519">
    <property type="term" value="F:endonuclease activity"/>
    <property type="evidence" value="ECO:0007669"/>
    <property type="project" value="UniProtKB-KW"/>
</dbReference>
<evidence type="ECO:0000313" key="3">
    <source>
        <dbReference type="Proteomes" id="UP000645676"/>
    </source>
</evidence>
<name>A0A832T2A0_9EURY</name>
<accession>A0A832T2A0</accession>
<organism evidence="2 3">
    <name type="scientific">Methanocaldococcus jannaschii</name>
    <dbReference type="NCBI Taxonomy" id="2190"/>
    <lineage>
        <taxon>Archaea</taxon>
        <taxon>Methanobacteriati</taxon>
        <taxon>Methanobacteriota</taxon>
        <taxon>Methanomada group</taxon>
        <taxon>Methanococci</taxon>
        <taxon>Methanococcales</taxon>
        <taxon>Methanocaldococcaceae</taxon>
        <taxon>Methanocaldococcus</taxon>
    </lineage>
</organism>
<reference evidence="2" key="1">
    <citation type="journal article" date="2020" name="bioRxiv">
        <title>A rank-normalized archaeal taxonomy based on genome phylogeny resolves widespread incomplete and uneven classifications.</title>
        <authorList>
            <person name="Rinke C."/>
            <person name="Chuvochina M."/>
            <person name="Mussig A.J."/>
            <person name="Chaumeil P.-A."/>
            <person name="Waite D.W."/>
            <person name="Whitman W.B."/>
            <person name="Parks D.H."/>
            <person name="Hugenholtz P."/>
        </authorList>
    </citation>
    <scope>NUCLEOTIDE SEQUENCE</scope>
    <source>
        <strain evidence="2">UBA8849</strain>
    </source>
</reference>
<proteinExistence type="predicted"/>
<feature type="domain" description="BsaWI restriction endonuclease type 2" evidence="1">
    <location>
        <begin position="91"/>
        <end position="199"/>
    </location>
</feature>
<evidence type="ECO:0000313" key="2">
    <source>
        <dbReference type="EMBL" id="HII59966.1"/>
    </source>
</evidence>
<protein>
    <submittedName>
        <fullName evidence="2">Restriction endonuclease</fullName>
    </submittedName>
</protein>
<keyword evidence="2" id="KW-0540">Nuclease</keyword>
<dbReference type="Proteomes" id="UP000645676">
    <property type="component" value="Unassembled WGS sequence"/>
</dbReference>
<sequence>MLHFGGFIMEINHISKILEKEREEYIRNKVEEYLKQGFSKDDAVNKANQSWRTYIGHRIQDVIYNLLKKFLKDSGLKVTTDKALNNRNLPEELDKVKRLIAINYGEYLFLPDADVIVYKVENNDIKIIAIISVKNSFRERRFETTYWKLKLKESPVTSHIKVFLATPDKDNEISYKCPNGKPKKMRIILEYELDGIYFLKEDFEETEKAKHFGKIVEDIIEISKKL</sequence>
<dbReference type="InterPro" id="IPR041551">
    <property type="entry name" value="RE_BsaWI"/>
</dbReference>
<dbReference type="Pfam" id="PF18643">
    <property type="entry name" value="RE_BsaWI"/>
    <property type="match status" value="1"/>
</dbReference>
<dbReference type="AlphaFoldDB" id="A0A832T2A0"/>
<evidence type="ECO:0000259" key="1">
    <source>
        <dbReference type="Pfam" id="PF18643"/>
    </source>
</evidence>
<gene>
    <name evidence="2" type="ORF">HA335_05295</name>
</gene>
<keyword evidence="2" id="KW-0378">Hydrolase</keyword>
<dbReference type="OMA" id="IAQTGYW"/>
<comment type="caution">
    <text evidence="2">The sequence shown here is derived from an EMBL/GenBank/DDBJ whole genome shotgun (WGS) entry which is preliminary data.</text>
</comment>
<dbReference type="EMBL" id="DUJR01000027">
    <property type="protein sequence ID" value="HII59966.1"/>
    <property type="molecule type" value="Genomic_DNA"/>
</dbReference>
<keyword evidence="2" id="KW-0255">Endonuclease</keyword>